<dbReference type="KEGG" id="pti:PHATRDRAFT_48208"/>
<dbReference type="HOGENOM" id="CLU_529445_0_0_1"/>
<accession>B7G6C4</accession>
<dbReference type="eggNOG" id="ENOG502RXVA">
    <property type="taxonomic scope" value="Eukaryota"/>
</dbReference>
<dbReference type="Gene3D" id="2.40.128.20">
    <property type="match status" value="1"/>
</dbReference>
<dbReference type="InterPro" id="IPR022017">
    <property type="entry name" value="BFA1-like_DUF3598"/>
</dbReference>
<dbReference type="InterPro" id="IPR012674">
    <property type="entry name" value="Calycin"/>
</dbReference>
<dbReference type="AlphaFoldDB" id="B7G6C4"/>
<organism evidence="2 3">
    <name type="scientific">Phaeodactylum tricornutum (strain CCAP 1055/1)</name>
    <dbReference type="NCBI Taxonomy" id="556484"/>
    <lineage>
        <taxon>Eukaryota</taxon>
        <taxon>Sar</taxon>
        <taxon>Stramenopiles</taxon>
        <taxon>Ochrophyta</taxon>
        <taxon>Bacillariophyta</taxon>
        <taxon>Bacillariophyceae</taxon>
        <taxon>Bacillariophycidae</taxon>
        <taxon>Naviculales</taxon>
        <taxon>Phaeodactylaceae</taxon>
        <taxon>Phaeodactylum</taxon>
    </lineage>
</organism>
<keyword evidence="3" id="KW-1185">Reference proteome</keyword>
<dbReference type="GeneID" id="7203332"/>
<gene>
    <name evidence="2" type="ORF">PHATRDRAFT_48208</name>
</gene>
<evidence type="ECO:0000313" key="2">
    <source>
        <dbReference type="EMBL" id="EEC45836.1"/>
    </source>
</evidence>
<evidence type="ECO:0000313" key="3">
    <source>
        <dbReference type="Proteomes" id="UP000000759"/>
    </source>
</evidence>
<dbReference type="Proteomes" id="UP000000759">
    <property type="component" value="Chromosome 16"/>
</dbReference>
<dbReference type="PaxDb" id="2850-Phatr48208"/>
<reference evidence="2 3" key="1">
    <citation type="journal article" date="2008" name="Nature">
        <title>The Phaeodactylum genome reveals the evolutionary history of diatom genomes.</title>
        <authorList>
            <person name="Bowler C."/>
            <person name="Allen A.E."/>
            <person name="Badger J.H."/>
            <person name="Grimwood J."/>
            <person name="Jabbari K."/>
            <person name="Kuo A."/>
            <person name="Maheswari U."/>
            <person name="Martens C."/>
            <person name="Maumus F."/>
            <person name="Otillar R.P."/>
            <person name="Rayko E."/>
            <person name="Salamov A."/>
            <person name="Vandepoele K."/>
            <person name="Beszteri B."/>
            <person name="Gruber A."/>
            <person name="Heijde M."/>
            <person name="Katinka M."/>
            <person name="Mock T."/>
            <person name="Valentin K."/>
            <person name="Verret F."/>
            <person name="Berges J.A."/>
            <person name="Brownlee C."/>
            <person name="Cadoret J.P."/>
            <person name="Chiovitti A."/>
            <person name="Choi C.J."/>
            <person name="Coesel S."/>
            <person name="De Martino A."/>
            <person name="Detter J.C."/>
            <person name="Durkin C."/>
            <person name="Falciatore A."/>
            <person name="Fournet J."/>
            <person name="Haruta M."/>
            <person name="Huysman M.J."/>
            <person name="Jenkins B.D."/>
            <person name="Jiroutova K."/>
            <person name="Jorgensen R.E."/>
            <person name="Joubert Y."/>
            <person name="Kaplan A."/>
            <person name="Kroger N."/>
            <person name="Kroth P.G."/>
            <person name="La Roche J."/>
            <person name="Lindquist E."/>
            <person name="Lommer M."/>
            <person name="Martin-Jezequel V."/>
            <person name="Lopez P.J."/>
            <person name="Lucas S."/>
            <person name="Mangogna M."/>
            <person name="McGinnis K."/>
            <person name="Medlin L.K."/>
            <person name="Montsant A."/>
            <person name="Oudot-Le Secq M.P."/>
            <person name="Napoli C."/>
            <person name="Obornik M."/>
            <person name="Parker M.S."/>
            <person name="Petit J.L."/>
            <person name="Porcel B.M."/>
            <person name="Poulsen N."/>
            <person name="Robison M."/>
            <person name="Rychlewski L."/>
            <person name="Rynearson T.A."/>
            <person name="Schmutz J."/>
            <person name="Shapiro H."/>
            <person name="Siaut M."/>
            <person name="Stanley M."/>
            <person name="Sussman M.R."/>
            <person name="Taylor A.R."/>
            <person name="Vardi A."/>
            <person name="von Dassow P."/>
            <person name="Vyverman W."/>
            <person name="Willis A."/>
            <person name="Wyrwicz L.S."/>
            <person name="Rokhsar D.S."/>
            <person name="Weissenbach J."/>
            <person name="Armbrust E.V."/>
            <person name="Green B.R."/>
            <person name="Van de Peer Y."/>
            <person name="Grigoriev I.V."/>
        </authorList>
    </citation>
    <scope>NUCLEOTIDE SEQUENCE [LARGE SCALE GENOMIC DNA]</scope>
    <source>
        <strain evidence="2 3">CCAP 1055/1</strain>
    </source>
</reference>
<dbReference type="Pfam" id="PF12204">
    <property type="entry name" value="DUF3598_N"/>
    <property type="match status" value="1"/>
</dbReference>
<evidence type="ECO:0000259" key="1">
    <source>
        <dbReference type="Pfam" id="PF12204"/>
    </source>
</evidence>
<sequence>MYFPNCVTHDTTQQTSTRWANPILPFFTSHTQSTKENASRAITHRVDCNEIPKFRCSCCPSLCLEVNPILDTFLCFHDVYRPSSNKRFDRMKIQIPLLVIPLWISGTFAFSVPCPCPNAVATTANGLASTRCRSSKNIQSSFIALKATNGKDGSVSAQGDSAIQWELFHKHHLGDWKGIWTTYDYIGDVQDETVASVDIQATGGDKDDPTSTIVQTHNVVVGAKRSDCASCFDSMEIKSIPVASYKANDLRKARLAACSMINGPSLLRSGTMATELVLRHGDGRVRVVFQHAPVWAKDVEPGSCPPQGLKLFRAMVSREAQRATAPTAESEAANPPVEGNPVFYRPVPPFHWHKKWSGSSWTWGPQSGNRGWMMDEMEEVDAWHGSAPVECWNLRLPGGVFIQGPRIVTDANTELFRLAWLPDDGTLLRVEAGVLALQPMLVEDDMMVGFEPPSLASLRCDVLKKVGDLEGEPMFARITDYKQDGTVATDGSNASLNEDDDNSMGLQAIRDALAP</sequence>
<dbReference type="OrthoDB" id="200051at2759"/>
<name>B7G6C4_PHATC</name>
<protein>
    <recommendedName>
        <fullName evidence="1">DUF3598 domain-containing protein</fullName>
    </recommendedName>
</protein>
<dbReference type="EMBL" id="CM000618">
    <property type="protein sequence ID" value="EEC45836.1"/>
    <property type="molecule type" value="Genomic_DNA"/>
</dbReference>
<reference evidence="3" key="2">
    <citation type="submission" date="2008-08" db="EMBL/GenBank/DDBJ databases">
        <authorList>
            <consortium name="Diatom Consortium"/>
            <person name="Grigoriev I."/>
            <person name="Grimwood J."/>
            <person name="Kuo A."/>
            <person name="Otillar R.P."/>
            <person name="Salamov A."/>
            <person name="Detter J.C."/>
            <person name="Lindquist E."/>
            <person name="Shapiro H."/>
            <person name="Lucas S."/>
            <person name="Glavina del Rio T."/>
            <person name="Pitluck S."/>
            <person name="Rokhsar D."/>
            <person name="Bowler C."/>
        </authorList>
    </citation>
    <scope>GENOME REANNOTATION</scope>
    <source>
        <strain evidence="3">CCAP 1055/1</strain>
    </source>
</reference>
<proteinExistence type="predicted"/>
<feature type="domain" description="DUF3598" evidence="1">
    <location>
        <begin position="164"/>
        <end position="290"/>
    </location>
</feature>
<dbReference type="RefSeq" id="XP_002182549.1">
    <property type="nucleotide sequence ID" value="XM_002182513.1"/>
</dbReference>
<dbReference type="InParanoid" id="B7G6C4"/>